<feature type="region of interest" description="Disordered" evidence="1">
    <location>
        <begin position="43"/>
        <end position="104"/>
    </location>
</feature>
<feature type="transmembrane region" description="Helical" evidence="2">
    <location>
        <begin position="273"/>
        <end position="292"/>
    </location>
</feature>
<proteinExistence type="predicted"/>
<name>A0A6J4UZX2_9BACT</name>
<feature type="transmembrane region" description="Helical" evidence="2">
    <location>
        <begin position="149"/>
        <end position="168"/>
    </location>
</feature>
<keyword evidence="2" id="KW-1133">Transmembrane helix</keyword>
<feature type="compositionally biased region" description="Basic and acidic residues" evidence="1">
    <location>
        <begin position="1"/>
        <end position="16"/>
    </location>
</feature>
<feature type="compositionally biased region" description="Low complexity" evidence="1">
    <location>
        <begin position="64"/>
        <end position="85"/>
    </location>
</feature>
<evidence type="ECO:0000256" key="1">
    <source>
        <dbReference type="SAM" id="MobiDB-lite"/>
    </source>
</evidence>
<feature type="transmembrane region" description="Helical" evidence="2">
    <location>
        <begin position="215"/>
        <end position="236"/>
    </location>
</feature>
<organism evidence="3">
    <name type="scientific">uncultured Thermomicrobiales bacterium</name>
    <dbReference type="NCBI Taxonomy" id="1645740"/>
    <lineage>
        <taxon>Bacteria</taxon>
        <taxon>Pseudomonadati</taxon>
        <taxon>Thermomicrobiota</taxon>
        <taxon>Thermomicrobia</taxon>
        <taxon>Thermomicrobiales</taxon>
        <taxon>environmental samples</taxon>
    </lineage>
</organism>
<evidence type="ECO:0000313" key="3">
    <source>
        <dbReference type="EMBL" id="CAA9560931.1"/>
    </source>
</evidence>
<keyword evidence="2" id="KW-0812">Transmembrane</keyword>
<protein>
    <submittedName>
        <fullName evidence="3">Uncharacterized protein</fullName>
    </submittedName>
</protein>
<dbReference type="AlphaFoldDB" id="A0A6J4UZX2"/>
<feature type="region of interest" description="Disordered" evidence="1">
    <location>
        <begin position="1"/>
        <end position="22"/>
    </location>
</feature>
<evidence type="ECO:0000256" key="2">
    <source>
        <dbReference type="SAM" id="Phobius"/>
    </source>
</evidence>
<dbReference type="InterPro" id="IPR043715">
    <property type="entry name" value="DUF5656"/>
</dbReference>
<keyword evidence="2" id="KW-0472">Membrane</keyword>
<gene>
    <name evidence="3" type="ORF">AVDCRST_MAG73-3690</name>
</gene>
<feature type="transmembrane region" description="Helical" evidence="2">
    <location>
        <begin position="109"/>
        <end position="129"/>
    </location>
</feature>
<feature type="transmembrane region" description="Helical" evidence="2">
    <location>
        <begin position="304"/>
        <end position="323"/>
    </location>
</feature>
<reference evidence="3" key="1">
    <citation type="submission" date="2020-02" db="EMBL/GenBank/DDBJ databases">
        <authorList>
            <person name="Meier V. D."/>
        </authorList>
    </citation>
    <scope>NUCLEOTIDE SEQUENCE</scope>
    <source>
        <strain evidence="3">AVDCRST_MAG73</strain>
    </source>
</reference>
<dbReference type="Pfam" id="PF18900">
    <property type="entry name" value="DUF5656"/>
    <property type="match status" value="1"/>
</dbReference>
<accession>A0A6J4UZX2</accession>
<feature type="transmembrane region" description="Helical" evidence="2">
    <location>
        <begin position="248"/>
        <end position="267"/>
    </location>
</feature>
<feature type="transmembrane region" description="Helical" evidence="2">
    <location>
        <begin position="359"/>
        <end position="376"/>
    </location>
</feature>
<feature type="transmembrane region" description="Helical" evidence="2">
    <location>
        <begin position="189"/>
        <end position="209"/>
    </location>
</feature>
<sequence>MTLDQTRSDPRTRRESSIGPSAALARAVAPASLAVLVPAAVSGYDPPGSGREEKGWRGVGTGSGTETTAPPGSAPAAPTGIGTTGPLPPVNMRPGVGPGMGPGGGQQPVYGRGIVISAVVAALLFGLAITANGDPTGSGVPLAQTTNLLYWGLAMIAIAVAGLGAQFAEQTAALAAAAVGHPRPATAMATAWAVPVVATFAAVMLVATYHNNTMLLLGPLVAFLGVAGALLSRDLLDDAGEATLRTATTIHTLIIHAAAFLALSVVYYNKLSLWIAAPLVGLIGGFLILEALERGGIGPQRRSFYALIGGAVMAEAMLALDWWPTHSWTGGAVLLVCFYLAAGIILARAQRTTLRSRDLIEFGLIGTVAFLVLAVTA</sequence>
<dbReference type="EMBL" id="CADCWE010000243">
    <property type="protein sequence ID" value="CAA9560931.1"/>
    <property type="molecule type" value="Genomic_DNA"/>
</dbReference>
<feature type="transmembrane region" description="Helical" evidence="2">
    <location>
        <begin position="329"/>
        <end position="347"/>
    </location>
</feature>